<comment type="subcellular location">
    <subcellularLocation>
        <location evidence="1">Nucleus</location>
    </subcellularLocation>
</comment>
<evidence type="ECO:0000256" key="1">
    <source>
        <dbReference type="ARBA" id="ARBA00004123"/>
    </source>
</evidence>
<gene>
    <name evidence="9" type="ORF">OUZ56_028252</name>
</gene>
<comment type="caution">
    <text evidence="9">The sequence shown here is derived from an EMBL/GenBank/DDBJ whole genome shotgun (WGS) entry which is preliminary data.</text>
</comment>
<dbReference type="InterPro" id="IPR051575">
    <property type="entry name" value="Myb-like_DNA-bd"/>
</dbReference>
<evidence type="ECO:0000259" key="8">
    <source>
        <dbReference type="PROSITE" id="PS51294"/>
    </source>
</evidence>
<evidence type="ECO:0000313" key="9">
    <source>
        <dbReference type="EMBL" id="KAK4036186.1"/>
    </source>
</evidence>
<evidence type="ECO:0000259" key="7">
    <source>
        <dbReference type="PROSITE" id="PS50090"/>
    </source>
</evidence>
<feature type="compositionally biased region" description="Polar residues" evidence="6">
    <location>
        <begin position="774"/>
        <end position="783"/>
    </location>
</feature>
<dbReference type="PANTHER" id="PTHR46621">
    <property type="entry name" value="SNRNA-ACTIVATING PROTEIN COMPLEX SUBUNIT 4"/>
    <property type="match status" value="1"/>
</dbReference>
<feature type="compositionally biased region" description="Basic residues" evidence="6">
    <location>
        <begin position="1004"/>
        <end position="1015"/>
    </location>
</feature>
<feature type="compositionally biased region" description="Polar residues" evidence="6">
    <location>
        <begin position="799"/>
        <end position="812"/>
    </location>
</feature>
<evidence type="ECO:0000256" key="4">
    <source>
        <dbReference type="ARBA" id="ARBA00023163"/>
    </source>
</evidence>
<dbReference type="EMBL" id="JAOYFB010000040">
    <property type="protein sequence ID" value="KAK4036186.1"/>
    <property type="molecule type" value="Genomic_DNA"/>
</dbReference>
<evidence type="ECO:0000256" key="5">
    <source>
        <dbReference type="ARBA" id="ARBA00023242"/>
    </source>
</evidence>
<dbReference type="PROSITE" id="PS51294">
    <property type="entry name" value="HTH_MYB"/>
    <property type="match status" value="1"/>
</dbReference>
<keyword evidence="5" id="KW-0539">Nucleus</keyword>
<evidence type="ECO:0000256" key="6">
    <source>
        <dbReference type="SAM" id="MobiDB-lite"/>
    </source>
</evidence>
<dbReference type="Pfam" id="PF13921">
    <property type="entry name" value="Myb_DNA-bind_6"/>
    <property type="match status" value="1"/>
</dbReference>
<evidence type="ECO:0000256" key="3">
    <source>
        <dbReference type="ARBA" id="ARBA00023125"/>
    </source>
</evidence>
<keyword evidence="4" id="KW-0804">Transcription</keyword>
<dbReference type="SMART" id="SM00717">
    <property type="entry name" value="SANT"/>
    <property type="match status" value="4"/>
</dbReference>
<reference evidence="9 10" key="1">
    <citation type="journal article" date="2023" name="Nucleic Acids Res.">
        <title>The hologenome of Daphnia magna reveals possible DNA methylation and microbiome-mediated evolution of the host genome.</title>
        <authorList>
            <person name="Chaturvedi A."/>
            <person name="Li X."/>
            <person name="Dhandapani V."/>
            <person name="Marshall H."/>
            <person name="Kissane S."/>
            <person name="Cuenca-Cambronero M."/>
            <person name="Asole G."/>
            <person name="Calvet F."/>
            <person name="Ruiz-Romero M."/>
            <person name="Marangio P."/>
            <person name="Guigo R."/>
            <person name="Rago D."/>
            <person name="Mirbahai L."/>
            <person name="Eastwood N."/>
            <person name="Colbourne J.K."/>
            <person name="Zhou J."/>
            <person name="Mallon E."/>
            <person name="Orsini L."/>
        </authorList>
    </citation>
    <scope>NUCLEOTIDE SEQUENCE [LARGE SCALE GENOMIC DNA]</scope>
    <source>
        <strain evidence="9">LRV0_1</strain>
    </source>
</reference>
<dbReference type="Proteomes" id="UP001234178">
    <property type="component" value="Unassembled WGS sequence"/>
</dbReference>
<keyword evidence="10" id="KW-1185">Reference proteome</keyword>
<feature type="domain" description="Myb-like" evidence="7">
    <location>
        <begin position="298"/>
        <end position="351"/>
    </location>
</feature>
<feature type="compositionally biased region" description="Acidic residues" evidence="6">
    <location>
        <begin position="835"/>
        <end position="858"/>
    </location>
</feature>
<organism evidence="9 10">
    <name type="scientific">Daphnia magna</name>
    <dbReference type="NCBI Taxonomy" id="35525"/>
    <lineage>
        <taxon>Eukaryota</taxon>
        <taxon>Metazoa</taxon>
        <taxon>Ecdysozoa</taxon>
        <taxon>Arthropoda</taxon>
        <taxon>Crustacea</taxon>
        <taxon>Branchiopoda</taxon>
        <taxon>Diplostraca</taxon>
        <taxon>Cladocera</taxon>
        <taxon>Anomopoda</taxon>
        <taxon>Daphniidae</taxon>
        <taxon>Daphnia</taxon>
    </lineage>
</organism>
<dbReference type="InterPro" id="IPR017930">
    <property type="entry name" value="Myb_dom"/>
</dbReference>
<dbReference type="InterPro" id="IPR009057">
    <property type="entry name" value="Homeodomain-like_sf"/>
</dbReference>
<feature type="compositionally biased region" description="Basic and acidic residues" evidence="6">
    <location>
        <begin position="913"/>
        <end position="924"/>
    </location>
</feature>
<dbReference type="CDD" id="cd00167">
    <property type="entry name" value="SANT"/>
    <property type="match status" value="2"/>
</dbReference>
<name>A0ABR0B3B1_9CRUS</name>
<feature type="domain" description="Myb-like" evidence="7">
    <location>
        <begin position="352"/>
        <end position="408"/>
    </location>
</feature>
<dbReference type="PANTHER" id="PTHR46621:SF1">
    <property type="entry name" value="SNRNA-ACTIVATING PROTEIN COMPLEX SUBUNIT 4"/>
    <property type="match status" value="1"/>
</dbReference>
<feature type="domain" description="HTH myb-type" evidence="8">
    <location>
        <begin position="298"/>
        <end position="355"/>
    </location>
</feature>
<evidence type="ECO:0008006" key="11">
    <source>
        <dbReference type="Google" id="ProtNLM"/>
    </source>
</evidence>
<protein>
    <recommendedName>
        <fullName evidence="11">snRNA-activating protein complex subunit</fullName>
    </recommendedName>
</protein>
<feature type="region of interest" description="Disordered" evidence="6">
    <location>
        <begin position="967"/>
        <end position="1037"/>
    </location>
</feature>
<dbReference type="InterPro" id="IPR001005">
    <property type="entry name" value="SANT/Myb"/>
</dbReference>
<feature type="region of interest" description="Disordered" evidence="6">
    <location>
        <begin position="769"/>
        <end position="866"/>
    </location>
</feature>
<evidence type="ECO:0000256" key="2">
    <source>
        <dbReference type="ARBA" id="ARBA00023015"/>
    </source>
</evidence>
<feature type="region of interest" description="Disordered" evidence="6">
    <location>
        <begin position="913"/>
        <end position="932"/>
    </location>
</feature>
<dbReference type="SUPFAM" id="SSF46689">
    <property type="entry name" value="Homeodomain-like"/>
    <property type="match status" value="3"/>
</dbReference>
<dbReference type="Gene3D" id="1.10.10.60">
    <property type="entry name" value="Homeodomain-like"/>
    <property type="match status" value="1"/>
</dbReference>
<proteinExistence type="predicted"/>
<keyword evidence="3" id="KW-0238">DNA-binding</keyword>
<accession>A0ABR0B3B1</accession>
<dbReference type="PROSITE" id="PS50090">
    <property type="entry name" value="MYB_LIKE"/>
    <property type="match status" value="2"/>
</dbReference>
<keyword evidence="2" id="KW-0805">Transcription regulation</keyword>
<evidence type="ECO:0000313" key="10">
    <source>
        <dbReference type="Proteomes" id="UP001234178"/>
    </source>
</evidence>
<sequence length="1037" mass="118763">MNTEDPEDSDLNDIHKIEIALAGTSSRDNDSEYYLRCDSGDGYSPSEASSYQQHLTPSHPDNTFSIFEELTSECVEEDRIIISELEPSYENALCLNRAYQSMLFELSQQLEVLRNVNEHKQKILLTEIEILKAKFTKKPEKKTKKKPISFSYFGMPYFKDESYNTPPMNSDAKLACNLGYRNISLIMMNKPLSKFEIRKLRKELKEQAIVLESTRLIAIRDKLQEQLEQSSISKEEKKAIQDQIKPFQRQIYDVRSLPDEILMNVSPTSFDWIKLSIQSFFRSRTPDQLRLHWMHYLRPGVNSRPWKHEENRMLKDLIKATGNGIDWDEVAENLNSGRTPFDCFRHYQEKFNIELRRFGWTKEDNVLLLSLIGSFHAESMSDIYWEEVRRNFPGKSKAQIYAHFRYYIYSLDPSPFAAHEDIAILEGIKMGYDFSDISLVLGKRSIAQIRNRYKIIQKRGMGLEKNWTEKENNMLLAMPDASKLRAHIIRRDFPGRNFPQLFSRFHYLRMKSTSPKEYIEDLKNKRMYSQKSWFPKENRKVASKIVSMMSSQGYKQHVVGSMSKTLPMLKNSLLNFSRERNLIIRGKLLHPNIRVRHIRCKRSVKRKEKELKAILCPMLPSNAKRPRKLCFPGDGRELGITFTSIYRLLQCNFTLAPEMAEFTEENCERFGIAYENYLPFKELLNLTKNLPVPELSVRTGQLHWLPPSLGTLTGYRGLDLHRAYLHACASAPIVTERNTATITEIPDEPTPGPSGYQSAVVPRTLDVGKKANASGGNAQQENNPVLGAPVSLTGRSEIEQSFRNTANPSGKTNRIVPGNDERNSIGASIQVENETSSETETDEEEVDEDEVDEDEVEVETPQPPNVPNDVYFGDRIADSLLLSRLTTLFFWSGIMGSMYASDVSNQIKAQEKAMNDPSHTENGETAKTVKAKTVKKKMSKQEMMRVRKENIRQVVLKRYGKCKALEKSVTSTTGDGENSGDAIPSTSTEPTAAVDVEDNPPPAKKPRKKPIRRGQIHVAKSDRVTRHSKKLCQDTGN</sequence>